<dbReference type="AlphaFoldDB" id="A0AAV5DH96"/>
<reference evidence="2" key="2">
    <citation type="submission" date="2021-12" db="EMBL/GenBank/DDBJ databases">
        <title>Resequencing data analysis of finger millet.</title>
        <authorList>
            <person name="Hatakeyama M."/>
            <person name="Aluri S."/>
            <person name="Balachadran M.T."/>
            <person name="Sivarajan S.R."/>
            <person name="Poveda L."/>
            <person name="Shimizu-Inatsugi R."/>
            <person name="Schlapbach R."/>
            <person name="Sreeman S.M."/>
            <person name="Shimizu K.K."/>
        </authorList>
    </citation>
    <scope>NUCLEOTIDE SEQUENCE</scope>
</reference>
<dbReference type="PANTHER" id="PTHR35471">
    <property type="entry name" value="OS07G0223700 PROTEIN"/>
    <property type="match status" value="1"/>
</dbReference>
<keyword evidence="1" id="KW-0472">Membrane</keyword>
<sequence length="225" mass="24986">MPCCPPPLGFGPRLRSFLRDYDALQSLALALIYLQIGCALIGSLGALFNGVLVINLVIGLFAVVAIESSSQRLGRTYAVLLFFAVVLDVAWFILFSHAIWTITPDEKYGQLFVFSLRLELWMQIIGFSIRFLSSFIWIQMYRLGASSSSPTYFEANREARNSFLSPRSDSVSVRRSSMADDILGGSIYDPSYYSSLFEDVPNNACNHQVLSSSGPFTLILFGEST</sequence>
<dbReference type="PANTHER" id="PTHR35471:SF1">
    <property type="entry name" value="OS07G0223700 PROTEIN"/>
    <property type="match status" value="1"/>
</dbReference>
<keyword evidence="1" id="KW-0812">Transmembrane</keyword>
<protein>
    <submittedName>
        <fullName evidence="2">Uncharacterized protein</fullName>
    </submittedName>
</protein>
<feature type="transmembrane region" description="Helical" evidence="1">
    <location>
        <begin position="23"/>
        <end position="42"/>
    </location>
</feature>
<feature type="transmembrane region" description="Helical" evidence="1">
    <location>
        <begin position="120"/>
        <end position="138"/>
    </location>
</feature>
<name>A0AAV5DH96_ELECO</name>
<organism evidence="2 3">
    <name type="scientific">Eleusine coracana subsp. coracana</name>
    <dbReference type="NCBI Taxonomy" id="191504"/>
    <lineage>
        <taxon>Eukaryota</taxon>
        <taxon>Viridiplantae</taxon>
        <taxon>Streptophyta</taxon>
        <taxon>Embryophyta</taxon>
        <taxon>Tracheophyta</taxon>
        <taxon>Spermatophyta</taxon>
        <taxon>Magnoliopsida</taxon>
        <taxon>Liliopsida</taxon>
        <taxon>Poales</taxon>
        <taxon>Poaceae</taxon>
        <taxon>PACMAD clade</taxon>
        <taxon>Chloridoideae</taxon>
        <taxon>Cynodonteae</taxon>
        <taxon>Eleusininae</taxon>
        <taxon>Eleusine</taxon>
    </lineage>
</organism>
<accession>A0AAV5DH96</accession>
<evidence type="ECO:0000256" key="1">
    <source>
        <dbReference type="SAM" id="Phobius"/>
    </source>
</evidence>
<evidence type="ECO:0000313" key="2">
    <source>
        <dbReference type="EMBL" id="GJN09887.1"/>
    </source>
</evidence>
<gene>
    <name evidence="2" type="primary">ga27936</name>
    <name evidence="2" type="ORF">PR202_ga27936</name>
</gene>
<feature type="transmembrane region" description="Helical" evidence="1">
    <location>
        <begin position="78"/>
        <end position="100"/>
    </location>
</feature>
<comment type="caution">
    <text evidence="2">The sequence shown here is derived from an EMBL/GenBank/DDBJ whole genome shotgun (WGS) entry which is preliminary data.</text>
</comment>
<dbReference type="EMBL" id="BQKI01000017">
    <property type="protein sequence ID" value="GJN09887.1"/>
    <property type="molecule type" value="Genomic_DNA"/>
</dbReference>
<proteinExistence type="predicted"/>
<keyword evidence="3" id="KW-1185">Reference proteome</keyword>
<reference evidence="2" key="1">
    <citation type="journal article" date="2018" name="DNA Res.">
        <title>Multiple hybrid de novo genome assembly of finger millet, an orphan allotetraploid crop.</title>
        <authorList>
            <person name="Hatakeyama M."/>
            <person name="Aluri S."/>
            <person name="Balachadran M.T."/>
            <person name="Sivarajan S.R."/>
            <person name="Patrignani A."/>
            <person name="Gruter S."/>
            <person name="Poveda L."/>
            <person name="Shimizu-Inatsugi R."/>
            <person name="Baeten J."/>
            <person name="Francoijs K.J."/>
            <person name="Nataraja K.N."/>
            <person name="Reddy Y.A.N."/>
            <person name="Phadnis S."/>
            <person name="Ravikumar R.L."/>
            <person name="Schlapbach R."/>
            <person name="Sreeman S.M."/>
            <person name="Shimizu K.K."/>
        </authorList>
    </citation>
    <scope>NUCLEOTIDE SEQUENCE</scope>
</reference>
<evidence type="ECO:0000313" key="3">
    <source>
        <dbReference type="Proteomes" id="UP001054889"/>
    </source>
</evidence>
<keyword evidence="1" id="KW-1133">Transmembrane helix</keyword>
<dbReference type="Proteomes" id="UP001054889">
    <property type="component" value="Unassembled WGS sequence"/>
</dbReference>